<evidence type="ECO:0000313" key="4">
    <source>
        <dbReference type="EnsemblFungi" id="MAPG_09493T0"/>
    </source>
</evidence>
<dbReference type="EMBL" id="GL876976">
    <property type="protein sequence ID" value="KLU90968.1"/>
    <property type="molecule type" value="Genomic_DNA"/>
</dbReference>
<keyword evidence="5" id="KW-1185">Reference proteome</keyword>
<reference evidence="3" key="3">
    <citation type="submission" date="2011-03" db="EMBL/GenBank/DDBJ databases">
        <title>Annotation of Magnaporthe poae ATCC 64411.</title>
        <authorList>
            <person name="Ma L.-J."/>
            <person name="Dead R."/>
            <person name="Young S.K."/>
            <person name="Zeng Q."/>
            <person name="Gargeya S."/>
            <person name="Fitzgerald M."/>
            <person name="Haas B."/>
            <person name="Abouelleil A."/>
            <person name="Alvarado L."/>
            <person name="Arachchi H.M."/>
            <person name="Berlin A."/>
            <person name="Brown A."/>
            <person name="Chapman S.B."/>
            <person name="Chen Z."/>
            <person name="Dunbar C."/>
            <person name="Freedman E."/>
            <person name="Gearin G."/>
            <person name="Gellesch M."/>
            <person name="Goldberg J."/>
            <person name="Griggs A."/>
            <person name="Gujja S."/>
            <person name="Heiman D."/>
            <person name="Howarth C."/>
            <person name="Larson L."/>
            <person name="Lui A."/>
            <person name="MacDonald P.J.P."/>
            <person name="Mehta T."/>
            <person name="Montmayeur A."/>
            <person name="Murphy C."/>
            <person name="Neiman D."/>
            <person name="Pearson M."/>
            <person name="Priest M."/>
            <person name="Roberts A."/>
            <person name="Saif S."/>
            <person name="Shea T."/>
            <person name="Shenoy N."/>
            <person name="Sisk P."/>
            <person name="Stolte C."/>
            <person name="Sykes S."/>
            <person name="Yandava C."/>
            <person name="Wortman J."/>
            <person name="Nusbaum C."/>
            <person name="Birren B."/>
        </authorList>
    </citation>
    <scope>NUCLEOTIDE SEQUENCE</scope>
    <source>
        <strain evidence="3">ATCC 64411</strain>
    </source>
</reference>
<evidence type="ECO:0000256" key="1">
    <source>
        <dbReference type="SAM" id="MobiDB-lite"/>
    </source>
</evidence>
<name>A0A0C4EA37_MAGP6</name>
<feature type="region of interest" description="Disordered" evidence="1">
    <location>
        <begin position="1"/>
        <end position="50"/>
    </location>
</feature>
<keyword evidence="2" id="KW-1133">Transmembrane helix</keyword>
<dbReference type="EnsemblFungi" id="MAPG_09493T0">
    <property type="protein sequence ID" value="MAPG_09493T0"/>
    <property type="gene ID" value="MAPG_09493"/>
</dbReference>
<evidence type="ECO:0000313" key="3">
    <source>
        <dbReference type="EMBL" id="KLU90968.1"/>
    </source>
</evidence>
<dbReference type="eggNOG" id="ENOG502S4EJ">
    <property type="taxonomic scope" value="Eukaryota"/>
</dbReference>
<reference evidence="4" key="5">
    <citation type="submission" date="2015-06" db="UniProtKB">
        <authorList>
            <consortium name="EnsemblFungi"/>
        </authorList>
    </citation>
    <scope>IDENTIFICATION</scope>
    <source>
        <strain evidence="4">ATCC 64411</strain>
    </source>
</reference>
<reference evidence="5" key="2">
    <citation type="submission" date="2010-05" db="EMBL/GenBank/DDBJ databases">
        <title>The genome sequence of Magnaporthe poae strain ATCC 64411.</title>
        <authorList>
            <person name="Ma L.-J."/>
            <person name="Dead R."/>
            <person name="Young S."/>
            <person name="Zeng Q."/>
            <person name="Koehrsen M."/>
            <person name="Alvarado L."/>
            <person name="Berlin A."/>
            <person name="Chapman S.B."/>
            <person name="Chen Z."/>
            <person name="Freedman E."/>
            <person name="Gellesch M."/>
            <person name="Goldberg J."/>
            <person name="Griggs A."/>
            <person name="Gujja S."/>
            <person name="Heilman E.R."/>
            <person name="Heiman D."/>
            <person name="Hepburn T."/>
            <person name="Howarth C."/>
            <person name="Jen D."/>
            <person name="Larson L."/>
            <person name="Mehta T."/>
            <person name="Neiman D."/>
            <person name="Pearson M."/>
            <person name="Roberts A."/>
            <person name="Saif S."/>
            <person name="Shea T."/>
            <person name="Shenoy N."/>
            <person name="Sisk P."/>
            <person name="Stolte C."/>
            <person name="Sykes S."/>
            <person name="Walk T."/>
            <person name="White J."/>
            <person name="Yandava C."/>
            <person name="Haas B."/>
            <person name="Nusbaum C."/>
            <person name="Birren B."/>
        </authorList>
    </citation>
    <scope>NUCLEOTIDE SEQUENCE [LARGE SCALE GENOMIC DNA]</scope>
    <source>
        <strain evidence="5">ATCC 64411 / 73-15</strain>
    </source>
</reference>
<organism evidence="4 5">
    <name type="scientific">Magnaporthiopsis poae (strain ATCC 64411 / 73-15)</name>
    <name type="common">Kentucky bluegrass fungus</name>
    <name type="synonym">Magnaporthe poae</name>
    <dbReference type="NCBI Taxonomy" id="644358"/>
    <lineage>
        <taxon>Eukaryota</taxon>
        <taxon>Fungi</taxon>
        <taxon>Dikarya</taxon>
        <taxon>Ascomycota</taxon>
        <taxon>Pezizomycotina</taxon>
        <taxon>Sordariomycetes</taxon>
        <taxon>Sordariomycetidae</taxon>
        <taxon>Magnaporthales</taxon>
        <taxon>Magnaporthaceae</taxon>
        <taxon>Magnaporthiopsis</taxon>
    </lineage>
</organism>
<feature type="transmembrane region" description="Helical" evidence="2">
    <location>
        <begin position="193"/>
        <end position="216"/>
    </location>
</feature>
<dbReference type="OMA" id="IPSQWTG"/>
<reference evidence="3" key="1">
    <citation type="submission" date="2010-05" db="EMBL/GenBank/DDBJ databases">
        <title>The Genome Sequence of Magnaporthe poae strain ATCC 64411.</title>
        <authorList>
            <consortium name="The Broad Institute Genome Sequencing Platform"/>
            <consortium name="Broad Institute Genome Sequencing Center for Infectious Disease"/>
            <person name="Ma L.-J."/>
            <person name="Dead R."/>
            <person name="Young S."/>
            <person name="Zeng Q."/>
            <person name="Koehrsen M."/>
            <person name="Alvarado L."/>
            <person name="Berlin A."/>
            <person name="Chapman S.B."/>
            <person name="Chen Z."/>
            <person name="Freedman E."/>
            <person name="Gellesch M."/>
            <person name="Goldberg J."/>
            <person name="Griggs A."/>
            <person name="Gujja S."/>
            <person name="Heilman E.R."/>
            <person name="Heiman D."/>
            <person name="Hepburn T."/>
            <person name="Howarth C."/>
            <person name="Jen D."/>
            <person name="Larson L."/>
            <person name="Mehta T."/>
            <person name="Neiman D."/>
            <person name="Pearson M."/>
            <person name="Roberts A."/>
            <person name="Saif S."/>
            <person name="Shea T."/>
            <person name="Shenoy N."/>
            <person name="Sisk P."/>
            <person name="Stolte C."/>
            <person name="Sykes S."/>
            <person name="Walk T."/>
            <person name="White J."/>
            <person name="Yandava C."/>
            <person name="Haas B."/>
            <person name="Nusbaum C."/>
            <person name="Birren B."/>
        </authorList>
    </citation>
    <scope>NUCLEOTIDE SEQUENCE</scope>
    <source>
        <strain evidence="3">ATCC 64411</strain>
    </source>
</reference>
<feature type="transmembrane region" description="Helical" evidence="2">
    <location>
        <begin position="618"/>
        <end position="640"/>
    </location>
</feature>
<dbReference type="OrthoDB" id="5428040at2759"/>
<dbReference type="AlphaFoldDB" id="A0A0C4EA37"/>
<dbReference type="VEuPathDB" id="FungiDB:MAPG_09493"/>
<keyword evidence="2" id="KW-0472">Membrane</keyword>
<feature type="transmembrane region" description="Helical" evidence="2">
    <location>
        <begin position="120"/>
        <end position="142"/>
    </location>
</feature>
<protein>
    <submittedName>
        <fullName evidence="3 4">Uncharacterized protein</fullName>
    </submittedName>
</protein>
<gene>
    <name evidence="3" type="ORF">MAPG_09493</name>
</gene>
<reference evidence="4" key="4">
    <citation type="journal article" date="2015" name="G3 (Bethesda)">
        <title>Genome sequences of three phytopathogenic species of the Magnaporthaceae family of fungi.</title>
        <authorList>
            <person name="Okagaki L.H."/>
            <person name="Nunes C.C."/>
            <person name="Sailsbery J."/>
            <person name="Clay B."/>
            <person name="Brown D."/>
            <person name="John T."/>
            <person name="Oh Y."/>
            <person name="Young N."/>
            <person name="Fitzgerald M."/>
            <person name="Haas B.J."/>
            <person name="Zeng Q."/>
            <person name="Young S."/>
            <person name="Adiconis X."/>
            <person name="Fan L."/>
            <person name="Levin J.Z."/>
            <person name="Mitchell T.K."/>
            <person name="Okubara P.A."/>
            <person name="Farman M.L."/>
            <person name="Kohn L.M."/>
            <person name="Birren B."/>
            <person name="Ma L.-J."/>
            <person name="Dean R.A."/>
        </authorList>
    </citation>
    <scope>NUCLEOTIDE SEQUENCE</scope>
    <source>
        <strain evidence="4">ATCC 64411 / 73-15</strain>
    </source>
</reference>
<evidence type="ECO:0000256" key="2">
    <source>
        <dbReference type="SAM" id="Phobius"/>
    </source>
</evidence>
<sequence length="700" mass="76383">MTEDPASKVGGSDTALLLSPLRGREGAMPCPSPPRKEGHIDNPFPPRNDGAAATVSSRARPALKRSLGVLKILILVGGTLAIFAIVGFLTFVWKSANDAIVETSPSPSAATWRRLLDSGWLLQVVTASTVVLRFVAGLQVGVMTQMLSSLVLERGGCSLKDLALLSLTRAETAGPFGAVTLAIWRQRGLANRVLGVLLLLLLIVAGAIQFSSTLLVTDIGPTKVLSGYNTSNISAAWGRMVPYNMAASNYWGSRVPAYFRFAENAGKVVQGENYYDTGTTIRAFLPLDNSNQRIAIRSYAGIASVFDARVACVRPRLAVTSGNINNSGLALDGTFSWTKYDGLHLLSSDSPFSCYLPDDDSRPGPLRARISLCPVGGGVGKLLENEMRYIGDVRGYLFINLTAPSKFLEPGESHFFNGTTFAESNFSGIWQSLRLDGLNVSVDATLCSIDAQDVTWQITADSTRDGQEPSPRWGSEYGGETVRDFLGATLYRRAPEDRGVLRLRSWPAKRRPKESRDAGKFNFIWNAVLPNSFSRDIIPLDILTYPARSIIVPHQGHVNLIYDVMAHTGNNAALALQALFTTLMQMAYYDYLAESDVIATTTTVFSQDVVIPRRWTGFYSFCGLFAAHLVLMLVVTAIFVEEIRMSLLGNAWHAVAQVVAGVPDLQVAEFKEKTDDQVKEYLRREADYPPVYIRTSAGEQ</sequence>
<proteinExistence type="predicted"/>
<feature type="transmembrane region" description="Helical" evidence="2">
    <location>
        <begin position="68"/>
        <end position="93"/>
    </location>
</feature>
<dbReference type="Proteomes" id="UP000011715">
    <property type="component" value="Unassembled WGS sequence"/>
</dbReference>
<accession>A0A0C4EA37</accession>
<dbReference type="EMBL" id="ADBL01002425">
    <property type="status" value="NOT_ANNOTATED_CDS"/>
    <property type="molecule type" value="Genomic_DNA"/>
</dbReference>
<keyword evidence="2" id="KW-0812">Transmembrane</keyword>
<evidence type="ECO:0000313" key="5">
    <source>
        <dbReference type="Proteomes" id="UP000011715"/>
    </source>
</evidence>